<dbReference type="EMBL" id="BAABME010024405">
    <property type="protein sequence ID" value="GAA0170153.1"/>
    <property type="molecule type" value="Genomic_DNA"/>
</dbReference>
<reference evidence="1 2" key="1">
    <citation type="submission" date="2024-01" db="EMBL/GenBank/DDBJ databases">
        <title>The complete chloroplast genome sequence of Lithospermum erythrorhizon: insights into the phylogenetic relationship among Boraginaceae species and the maternal lineages of purple gromwells.</title>
        <authorList>
            <person name="Okada T."/>
            <person name="Watanabe K."/>
        </authorList>
    </citation>
    <scope>NUCLEOTIDE SEQUENCE [LARGE SCALE GENOMIC DNA]</scope>
</reference>
<accession>A0AAV3R2C4</accession>
<organism evidence="1 2">
    <name type="scientific">Lithospermum erythrorhizon</name>
    <name type="common">Purple gromwell</name>
    <name type="synonym">Lithospermum officinale var. erythrorhizon</name>
    <dbReference type="NCBI Taxonomy" id="34254"/>
    <lineage>
        <taxon>Eukaryota</taxon>
        <taxon>Viridiplantae</taxon>
        <taxon>Streptophyta</taxon>
        <taxon>Embryophyta</taxon>
        <taxon>Tracheophyta</taxon>
        <taxon>Spermatophyta</taxon>
        <taxon>Magnoliopsida</taxon>
        <taxon>eudicotyledons</taxon>
        <taxon>Gunneridae</taxon>
        <taxon>Pentapetalae</taxon>
        <taxon>asterids</taxon>
        <taxon>lamiids</taxon>
        <taxon>Boraginales</taxon>
        <taxon>Boraginaceae</taxon>
        <taxon>Boraginoideae</taxon>
        <taxon>Lithospermeae</taxon>
        <taxon>Lithospermum</taxon>
    </lineage>
</organism>
<dbReference type="AlphaFoldDB" id="A0AAV3R2C4"/>
<evidence type="ECO:0000313" key="1">
    <source>
        <dbReference type="EMBL" id="GAA0170153.1"/>
    </source>
</evidence>
<comment type="caution">
    <text evidence="1">The sequence shown here is derived from an EMBL/GenBank/DDBJ whole genome shotgun (WGS) entry which is preliminary data.</text>
</comment>
<sequence length="120" mass="13893">MKYILSLKSARHAGFKNLIEENSKQIEAVSEDLCQVGIKMMDLKKEVEALEKKEQAIRISLEQDRKTLATTPIEASVLEKDIYLLQPAELMTKEEENQFQQMKMDLESKKQELGSFKIIF</sequence>
<name>A0AAV3R2C4_LITER</name>
<dbReference type="Proteomes" id="UP001454036">
    <property type="component" value="Unassembled WGS sequence"/>
</dbReference>
<protein>
    <submittedName>
        <fullName evidence="1">Uncharacterized protein</fullName>
    </submittedName>
</protein>
<proteinExistence type="predicted"/>
<keyword evidence="2" id="KW-1185">Reference proteome</keyword>
<gene>
    <name evidence="1" type="ORF">LIER_40898</name>
</gene>
<evidence type="ECO:0000313" key="2">
    <source>
        <dbReference type="Proteomes" id="UP001454036"/>
    </source>
</evidence>